<feature type="domain" description="Leucine zipper with capping helix" evidence="4">
    <location>
        <begin position="57"/>
        <end position="107"/>
    </location>
</feature>
<proteinExistence type="predicted"/>
<dbReference type="GO" id="GO:0005634">
    <property type="term" value="C:nucleus"/>
    <property type="evidence" value="ECO:0007669"/>
    <property type="project" value="UniProtKB-SubCell"/>
</dbReference>
<keyword evidence="3" id="KW-0539">Nucleus</keyword>
<sequence>MAPRGLSHEEKRVKLLEIFHESNTRKDALGKLMQLKKDYCSLEAELNAYGDSNPTKVEEMKRGAFLCKEAALRWTDNYSVLLGYFRRQTGIDVQDIRQYLEIGDDYEDLE</sequence>
<comment type="caution">
    <text evidence="5">The sequence shown here is derived from an EMBL/GenBank/DDBJ whole genome shotgun (WGS) entry which is preliminary data.</text>
</comment>
<reference evidence="5 6" key="1">
    <citation type="journal article" date="2018" name="Evol. Lett.">
        <title>Horizontal gene cluster transfer increased hallucinogenic mushroom diversity.</title>
        <authorList>
            <person name="Reynolds H.T."/>
            <person name="Vijayakumar V."/>
            <person name="Gluck-Thaler E."/>
            <person name="Korotkin H.B."/>
            <person name="Matheny P.B."/>
            <person name="Slot J.C."/>
        </authorList>
    </citation>
    <scope>NUCLEOTIDE SEQUENCE [LARGE SCALE GENOMIC DNA]</scope>
    <source>
        <strain evidence="5 6">2629</strain>
    </source>
</reference>
<gene>
    <name evidence="5" type="ORF">CVT24_003952</name>
</gene>
<evidence type="ECO:0000256" key="1">
    <source>
        <dbReference type="ARBA" id="ARBA00004123"/>
    </source>
</evidence>
<dbReference type="AlphaFoldDB" id="A0A409Y6M2"/>
<evidence type="ECO:0000259" key="4">
    <source>
        <dbReference type="Pfam" id="PF18517"/>
    </source>
</evidence>
<dbReference type="Proteomes" id="UP000284842">
    <property type="component" value="Unassembled WGS sequence"/>
</dbReference>
<organism evidence="5 6">
    <name type="scientific">Panaeolus cyanescens</name>
    <dbReference type="NCBI Taxonomy" id="181874"/>
    <lineage>
        <taxon>Eukaryota</taxon>
        <taxon>Fungi</taxon>
        <taxon>Dikarya</taxon>
        <taxon>Basidiomycota</taxon>
        <taxon>Agaricomycotina</taxon>
        <taxon>Agaricomycetes</taxon>
        <taxon>Agaricomycetidae</taxon>
        <taxon>Agaricales</taxon>
        <taxon>Agaricineae</taxon>
        <taxon>Galeropsidaceae</taxon>
        <taxon>Panaeolus</taxon>
    </lineage>
</organism>
<keyword evidence="6" id="KW-1185">Reference proteome</keyword>
<dbReference type="Pfam" id="PF18517">
    <property type="entry name" value="LZ3wCH"/>
    <property type="match status" value="1"/>
</dbReference>
<keyword evidence="2" id="KW-0175">Coiled coil</keyword>
<accession>A0A409Y6M2</accession>
<evidence type="ECO:0000256" key="3">
    <source>
        <dbReference type="ARBA" id="ARBA00023242"/>
    </source>
</evidence>
<name>A0A409Y6M2_9AGAR</name>
<dbReference type="InterPro" id="IPR040661">
    <property type="entry name" value="LZ3wCH"/>
</dbReference>
<dbReference type="InParanoid" id="A0A409Y6M2"/>
<evidence type="ECO:0000256" key="2">
    <source>
        <dbReference type="ARBA" id="ARBA00023054"/>
    </source>
</evidence>
<protein>
    <recommendedName>
        <fullName evidence="4">Leucine zipper with capping helix domain-containing protein</fullName>
    </recommendedName>
</protein>
<dbReference type="OrthoDB" id="273345at2759"/>
<evidence type="ECO:0000313" key="5">
    <source>
        <dbReference type="EMBL" id="PPQ98619.1"/>
    </source>
</evidence>
<evidence type="ECO:0000313" key="6">
    <source>
        <dbReference type="Proteomes" id="UP000284842"/>
    </source>
</evidence>
<dbReference type="STRING" id="181874.A0A409Y6M2"/>
<dbReference type="EMBL" id="NHTK01001381">
    <property type="protein sequence ID" value="PPQ98619.1"/>
    <property type="molecule type" value="Genomic_DNA"/>
</dbReference>
<comment type="subcellular location">
    <subcellularLocation>
        <location evidence="1">Nucleus</location>
    </subcellularLocation>
</comment>